<dbReference type="PROSITE" id="PS50977">
    <property type="entry name" value="HTH_TETR_2"/>
    <property type="match status" value="1"/>
</dbReference>
<feature type="compositionally biased region" description="Basic residues" evidence="5">
    <location>
        <begin position="210"/>
        <end position="221"/>
    </location>
</feature>
<dbReference type="Proteomes" id="UP000238701">
    <property type="component" value="Unassembled WGS sequence"/>
</dbReference>
<dbReference type="InterPro" id="IPR036271">
    <property type="entry name" value="Tet_transcr_reg_TetR-rel_C_sf"/>
</dbReference>
<sequence length="221" mass="25070">MPRQPDPALEQRILEAASRLWARGGEKALTMRAVAKAAGTTTPTVYERYRDRDDILRALRLQTRREMFDALSRTRTLREAVQCKLQFALEHRHAYQMLMDGVAKPPSLHEPWPSFNLMRERLAAHLGGTPRQHTRLTLAVWSLTYGTAMIIIRGQFQGELRTQTLHACLDAVDAVLECARSKHFAPTGPQWPPNLILGEGRQSRLGNGKGNRRGTRMSKPR</sequence>
<evidence type="ECO:0000313" key="8">
    <source>
        <dbReference type="Proteomes" id="UP000238701"/>
    </source>
</evidence>
<dbReference type="OrthoDB" id="9796019at2"/>
<evidence type="ECO:0000256" key="5">
    <source>
        <dbReference type="SAM" id="MobiDB-lite"/>
    </source>
</evidence>
<evidence type="ECO:0000256" key="1">
    <source>
        <dbReference type="ARBA" id="ARBA00023015"/>
    </source>
</evidence>
<dbReference type="GO" id="GO:0003700">
    <property type="term" value="F:DNA-binding transcription factor activity"/>
    <property type="evidence" value="ECO:0007669"/>
    <property type="project" value="TreeGrafter"/>
</dbReference>
<dbReference type="PRINTS" id="PR00455">
    <property type="entry name" value="HTHTETR"/>
</dbReference>
<evidence type="ECO:0000259" key="6">
    <source>
        <dbReference type="PROSITE" id="PS50977"/>
    </source>
</evidence>
<dbReference type="InterPro" id="IPR050109">
    <property type="entry name" value="HTH-type_TetR-like_transc_reg"/>
</dbReference>
<dbReference type="PANTHER" id="PTHR30055:SF234">
    <property type="entry name" value="HTH-TYPE TRANSCRIPTIONAL REGULATOR BETI"/>
    <property type="match status" value="1"/>
</dbReference>
<gene>
    <name evidence="7" type="ORF">SBA1_60016</name>
</gene>
<feature type="region of interest" description="Disordered" evidence="5">
    <location>
        <begin position="189"/>
        <end position="221"/>
    </location>
</feature>
<dbReference type="Gene3D" id="1.10.10.60">
    <property type="entry name" value="Homeodomain-like"/>
    <property type="match status" value="1"/>
</dbReference>
<dbReference type="Pfam" id="PF13305">
    <property type="entry name" value="TetR_C_33"/>
    <property type="match status" value="1"/>
</dbReference>
<evidence type="ECO:0000256" key="4">
    <source>
        <dbReference type="PROSITE-ProRule" id="PRU00335"/>
    </source>
</evidence>
<evidence type="ECO:0000256" key="2">
    <source>
        <dbReference type="ARBA" id="ARBA00023125"/>
    </source>
</evidence>
<dbReference type="InterPro" id="IPR009057">
    <property type="entry name" value="Homeodomain-like_sf"/>
</dbReference>
<dbReference type="PANTHER" id="PTHR30055">
    <property type="entry name" value="HTH-TYPE TRANSCRIPTIONAL REGULATOR RUTR"/>
    <property type="match status" value="1"/>
</dbReference>
<feature type="DNA-binding region" description="H-T-H motif" evidence="4">
    <location>
        <begin position="30"/>
        <end position="49"/>
    </location>
</feature>
<dbReference type="GO" id="GO:0000976">
    <property type="term" value="F:transcription cis-regulatory region binding"/>
    <property type="evidence" value="ECO:0007669"/>
    <property type="project" value="TreeGrafter"/>
</dbReference>
<dbReference type="AlphaFoldDB" id="A0A2U3L0Q5"/>
<dbReference type="SUPFAM" id="SSF46689">
    <property type="entry name" value="Homeodomain-like"/>
    <property type="match status" value="1"/>
</dbReference>
<evidence type="ECO:0000256" key="3">
    <source>
        <dbReference type="ARBA" id="ARBA00023163"/>
    </source>
</evidence>
<name>A0A2U3L0Q5_9BACT</name>
<keyword evidence="2 4" id="KW-0238">DNA-binding</keyword>
<keyword evidence="1" id="KW-0805">Transcription regulation</keyword>
<accession>A0A2U3L0Q5</accession>
<organism evidence="7 8">
    <name type="scientific">Candidatus Sulfotelmatobacter kueseliae</name>
    <dbReference type="NCBI Taxonomy" id="2042962"/>
    <lineage>
        <taxon>Bacteria</taxon>
        <taxon>Pseudomonadati</taxon>
        <taxon>Acidobacteriota</taxon>
        <taxon>Terriglobia</taxon>
        <taxon>Terriglobales</taxon>
        <taxon>Candidatus Korobacteraceae</taxon>
        <taxon>Candidatus Sulfotelmatobacter</taxon>
    </lineage>
</organism>
<feature type="domain" description="HTH tetR-type" evidence="6">
    <location>
        <begin position="7"/>
        <end position="67"/>
    </location>
</feature>
<dbReference type="Gene3D" id="1.10.357.10">
    <property type="entry name" value="Tetracycline Repressor, domain 2"/>
    <property type="match status" value="1"/>
</dbReference>
<dbReference type="SUPFAM" id="SSF48498">
    <property type="entry name" value="Tetracyclin repressor-like, C-terminal domain"/>
    <property type="match status" value="1"/>
</dbReference>
<dbReference type="InterPro" id="IPR025996">
    <property type="entry name" value="MT1864/Rv1816-like_C"/>
</dbReference>
<evidence type="ECO:0000313" key="7">
    <source>
        <dbReference type="EMBL" id="SPF45462.1"/>
    </source>
</evidence>
<keyword evidence="3" id="KW-0804">Transcription</keyword>
<protein>
    <recommendedName>
        <fullName evidence="6">HTH tetR-type domain-containing protein</fullName>
    </recommendedName>
</protein>
<reference evidence="8" key="1">
    <citation type="submission" date="2018-02" db="EMBL/GenBank/DDBJ databases">
        <authorList>
            <person name="Hausmann B."/>
        </authorList>
    </citation>
    <scope>NUCLEOTIDE SEQUENCE [LARGE SCALE GENOMIC DNA]</scope>
    <source>
        <strain evidence="8">Peat soil MAG SbA1</strain>
    </source>
</reference>
<dbReference type="EMBL" id="OMOD01000155">
    <property type="protein sequence ID" value="SPF45462.1"/>
    <property type="molecule type" value="Genomic_DNA"/>
</dbReference>
<dbReference type="InterPro" id="IPR001647">
    <property type="entry name" value="HTH_TetR"/>
</dbReference>
<proteinExistence type="predicted"/>
<dbReference type="Pfam" id="PF00440">
    <property type="entry name" value="TetR_N"/>
    <property type="match status" value="1"/>
</dbReference>